<dbReference type="PROSITE" id="PS50929">
    <property type="entry name" value="ABC_TM1F"/>
    <property type="match status" value="1"/>
</dbReference>
<dbReference type="Gene3D" id="3.40.50.300">
    <property type="entry name" value="P-loop containing nucleotide triphosphate hydrolases"/>
    <property type="match status" value="1"/>
</dbReference>
<dbReference type="CDD" id="cd07346">
    <property type="entry name" value="ABC_6TM_exporters"/>
    <property type="match status" value="1"/>
</dbReference>
<dbReference type="InterPro" id="IPR011527">
    <property type="entry name" value="ABC1_TM_dom"/>
</dbReference>
<keyword evidence="5" id="KW-0547">Nucleotide-binding</keyword>
<evidence type="ECO:0000256" key="3">
    <source>
        <dbReference type="ARBA" id="ARBA00022475"/>
    </source>
</evidence>
<dbReference type="GO" id="GO:0005524">
    <property type="term" value="F:ATP binding"/>
    <property type="evidence" value="ECO:0007669"/>
    <property type="project" value="UniProtKB-KW"/>
</dbReference>
<dbReference type="FunFam" id="3.40.50.300:FF:000221">
    <property type="entry name" value="Multidrug ABC transporter ATP-binding protein"/>
    <property type="match status" value="1"/>
</dbReference>
<dbReference type="InterPro" id="IPR039421">
    <property type="entry name" value="Type_1_exporter"/>
</dbReference>
<accession>A0A1I0R1K0</accession>
<dbReference type="InterPro" id="IPR036640">
    <property type="entry name" value="ABC1_TM_sf"/>
</dbReference>
<dbReference type="Proteomes" id="UP000199701">
    <property type="component" value="Unassembled WGS sequence"/>
</dbReference>
<dbReference type="GO" id="GO:0034040">
    <property type="term" value="F:ATPase-coupled lipid transmembrane transporter activity"/>
    <property type="evidence" value="ECO:0007669"/>
    <property type="project" value="TreeGrafter"/>
</dbReference>
<evidence type="ECO:0000256" key="4">
    <source>
        <dbReference type="ARBA" id="ARBA00022692"/>
    </source>
</evidence>
<dbReference type="GO" id="GO:0140359">
    <property type="term" value="F:ABC-type transporter activity"/>
    <property type="evidence" value="ECO:0007669"/>
    <property type="project" value="InterPro"/>
</dbReference>
<reference evidence="12 13" key="1">
    <citation type="submission" date="2016-10" db="EMBL/GenBank/DDBJ databases">
        <authorList>
            <person name="de Groot N.N."/>
        </authorList>
    </citation>
    <scope>NUCLEOTIDE SEQUENCE [LARGE SCALE GENOMIC DNA]</scope>
    <source>
        <strain evidence="12 13">DSM 9179</strain>
    </source>
</reference>
<gene>
    <name evidence="12" type="ORF">SAMN05421659_110123</name>
</gene>
<keyword evidence="3" id="KW-1003">Cell membrane</keyword>
<feature type="transmembrane region" description="Helical" evidence="9">
    <location>
        <begin position="16"/>
        <end position="38"/>
    </location>
</feature>
<feature type="domain" description="ABC transporter" evidence="10">
    <location>
        <begin position="333"/>
        <end position="567"/>
    </location>
</feature>
<name>A0A1I0R1K0_9FIRM</name>
<evidence type="ECO:0000256" key="9">
    <source>
        <dbReference type="SAM" id="Phobius"/>
    </source>
</evidence>
<keyword evidence="4 9" id="KW-0812">Transmembrane</keyword>
<sequence>MRNNIFKKLFLKNGQWFMLEIIGTYVTAIVLLLGNGKISDAIDAMFNGNLSEIVNEKFWIYVAILIVAGFTFTYLQNISAKIFSSNMQTGFRRAAGQQLFRLQFQYFDTHASGKVLNNFLDDVRMLSEYYSEILPIVASSVITIGTIMISLFRLDIVLTLILMVMVPLMILVSRFTGKRVSDLTKKFVDYNDELSELAYDSINGIGVVKSYNLENYFKGKIQKTNKKLLRFAYRRNEISALAFMTGQVLDYAPQIILGLVAIVRVAGGHLSIGEMSYFMLLLDRVVHPLAMLPNYIIEGKICLVSKKRLEELMDYPIEQENVMDNQKETDEIMSFENVTFSYNENTKVLNGINLCVQKGKNIAFVGESGGGKSTIIKLICGYYALDSGKLRLFGRNINEWNLDCLRRKIAIVTQVTFLFPETIAWNVACGDDRISIDKIMECCIKAGIHDEIMKMPEKYETNVGERGDRLSGGQKQRIAIARALLKDAELILFDEPTASIDIENEEKIKEVLRKISADHTIITIAHRLNTIISADCIHVFKNGRIVESGKHEELIRINGAYSKLYHISEEAVCE</sequence>
<keyword evidence="8 9" id="KW-0472">Membrane</keyword>
<dbReference type="SUPFAM" id="SSF52540">
    <property type="entry name" value="P-loop containing nucleoside triphosphate hydrolases"/>
    <property type="match status" value="1"/>
</dbReference>
<dbReference type="InterPro" id="IPR003439">
    <property type="entry name" value="ABC_transporter-like_ATP-bd"/>
</dbReference>
<evidence type="ECO:0000259" key="11">
    <source>
        <dbReference type="PROSITE" id="PS50929"/>
    </source>
</evidence>
<keyword evidence="2" id="KW-0813">Transport</keyword>
<keyword evidence="6 12" id="KW-0067">ATP-binding</keyword>
<proteinExistence type="predicted"/>
<keyword evidence="13" id="KW-1185">Reference proteome</keyword>
<evidence type="ECO:0000256" key="5">
    <source>
        <dbReference type="ARBA" id="ARBA00022741"/>
    </source>
</evidence>
<dbReference type="GO" id="GO:0016887">
    <property type="term" value="F:ATP hydrolysis activity"/>
    <property type="evidence" value="ECO:0007669"/>
    <property type="project" value="InterPro"/>
</dbReference>
<evidence type="ECO:0000256" key="8">
    <source>
        <dbReference type="ARBA" id="ARBA00023136"/>
    </source>
</evidence>
<dbReference type="GO" id="GO:0005886">
    <property type="term" value="C:plasma membrane"/>
    <property type="evidence" value="ECO:0007669"/>
    <property type="project" value="UniProtKB-SubCell"/>
</dbReference>
<feature type="transmembrane region" description="Helical" evidence="9">
    <location>
        <begin position="58"/>
        <end position="75"/>
    </location>
</feature>
<dbReference type="SMART" id="SM00382">
    <property type="entry name" value="AAA"/>
    <property type="match status" value="1"/>
</dbReference>
<feature type="transmembrane region" description="Helical" evidence="9">
    <location>
        <begin position="133"/>
        <end position="152"/>
    </location>
</feature>
<dbReference type="Pfam" id="PF00005">
    <property type="entry name" value="ABC_tran"/>
    <property type="match status" value="1"/>
</dbReference>
<comment type="subcellular location">
    <subcellularLocation>
        <location evidence="1">Cell membrane</location>
        <topology evidence="1">Multi-pass membrane protein</topology>
    </subcellularLocation>
</comment>
<evidence type="ECO:0000313" key="12">
    <source>
        <dbReference type="EMBL" id="SEW33508.1"/>
    </source>
</evidence>
<dbReference type="STRING" id="99656.SAMN05421659_110123"/>
<dbReference type="PROSITE" id="PS00211">
    <property type="entry name" value="ABC_TRANSPORTER_1"/>
    <property type="match status" value="1"/>
</dbReference>
<dbReference type="InterPro" id="IPR003593">
    <property type="entry name" value="AAA+_ATPase"/>
</dbReference>
<dbReference type="InterPro" id="IPR027417">
    <property type="entry name" value="P-loop_NTPase"/>
</dbReference>
<protein>
    <submittedName>
        <fullName evidence="12">ATP-binding cassette, subfamily B, MsbA/ATP-binding cassette, subfamily B, AbcA/BmrA</fullName>
    </submittedName>
</protein>
<dbReference type="PANTHER" id="PTHR24221:SF654">
    <property type="entry name" value="ATP-BINDING CASSETTE SUB-FAMILY B MEMBER 6"/>
    <property type="match status" value="1"/>
</dbReference>
<dbReference type="AlphaFoldDB" id="A0A1I0R1K0"/>
<dbReference type="RefSeq" id="WP_092454880.1">
    <property type="nucleotide sequence ID" value="NZ_FOJI01000010.1"/>
</dbReference>
<dbReference type="InterPro" id="IPR017871">
    <property type="entry name" value="ABC_transporter-like_CS"/>
</dbReference>
<dbReference type="OrthoDB" id="9762778at2"/>
<evidence type="ECO:0000313" key="13">
    <source>
        <dbReference type="Proteomes" id="UP000199701"/>
    </source>
</evidence>
<feature type="domain" description="ABC transmembrane type-1" evidence="11">
    <location>
        <begin position="38"/>
        <end position="296"/>
    </location>
</feature>
<dbReference type="PROSITE" id="PS50893">
    <property type="entry name" value="ABC_TRANSPORTER_2"/>
    <property type="match status" value="1"/>
</dbReference>
<evidence type="ECO:0000256" key="2">
    <source>
        <dbReference type="ARBA" id="ARBA00022448"/>
    </source>
</evidence>
<organism evidence="12 13">
    <name type="scientific">[Clostridium] fimetarium</name>
    <dbReference type="NCBI Taxonomy" id="99656"/>
    <lineage>
        <taxon>Bacteria</taxon>
        <taxon>Bacillati</taxon>
        <taxon>Bacillota</taxon>
        <taxon>Clostridia</taxon>
        <taxon>Lachnospirales</taxon>
        <taxon>Lachnospiraceae</taxon>
    </lineage>
</organism>
<evidence type="ECO:0000256" key="1">
    <source>
        <dbReference type="ARBA" id="ARBA00004651"/>
    </source>
</evidence>
<keyword evidence="7 9" id="KW-1133">Transmembrane helix</keyword>
<dbReference type="PANTHER" id="PTHR24221">
    <property type="entry name" value="ATP-BINDING CASSETTE SUB-FAMILY B"/>
    <property type="match status" value="1"/>
</dbReference>
<dbReference type="Pfam" id="PF00664">
    <property type="entry name" value="ABC_membrane"/>
    <property type="match status" value="1"/>
</dbReference>
<dbReference type="Gene3D" id="1.20.1560.10">
    <property type="entry name" value="ABC transporter type 1, transmembrane domain"/>
    <property type="match status" value="1"/>
</dbReference>
<dbReference type="SUPFAM" id="SSF90123">
    <property type="entry name" value="ABC transporter transmembrane region"/>
    <property type="match status" value="1"/>
</dbReference>
<evidence type="ECO:0000259" key="10">
    <source>
        <dbReference type="PROSITE" id="PS50893"/>
    </source>
</evidence>
<evidence type="ECO:0000256" key="6">
    <source>
        <dbReference type="ARBA" id="ARBA00022840"/>
    </source>
</evidence>
<feature type="transmembrane region" description="Helical" evidence="9">
    <location>
        <begin position="158"/>
        <end position="177"/>
    </location>
</feature>
<evidence type="ECO:0000256" key="7">
    <source>
        <dbReference type="ARBA" id="ARBA00022989"/>
    </source>
</evidence>
<dbReference type="EMBL" id="FOJI01000010">
    <property type="protein sequence ID" value="SEW33508.1"/>
    <property type="molecule type" value="Genomic_DNA"/>
</dbReference>